<protein>
    <recommendedName>
        <fullName evidence="3">DNA helicase DnaB-like N-terminal domain-containing protein</fullName>
    </recommendedName>
</protein>
<comment type="caution">
    <text evidence="4">The sequence shown here is derived from an EMBL/GenBank/DDBJ whole genome shotgun (WGS) entry which is preliminary data.</text>
</comment>
<dbReference type="Pfam" id="PF00772">
    <property type="entry name" value="DnaB"/>
    <property type="match status" value="1"/>
</dbReference>
<dbReference type="Proteomes" id="UP001422759">
    <property type="component" value="Unassembled WGS sequence"/>
</dbReference>
<proteinExistence type="predicted"/>
<dbReference type="PANTHER" id="PTHR30153:SF2">
    <property type="entry name" value="REPLICATIVE DNA HELICASE"/>
    <property type="match status" value="1"/>
</dbReference>
<dbReference type="Pfam" id="PF13148">
    <property type="entry name" value="DUF3987"/>
    <property type="match status" value="1"/>
</dbReference>
<evidence type="ECO:0000313" key="5">
    <source>
        <dbReference type="Proteomes" id="UP001422759"/>
    </source>
</evidence>
<feature type="domain" description="DNA helicase DnaB-like N-terminal" evidence="3">
    <location>
        <begin position="2"/>
        <end position="98"/>
    </location>
</feature>
<evidence type="ECO:0000256" key="2">
    <source>
        <dbReference type="ARBA" id="ARBA00023125"/>
    </source>
</evidence>
<evidence type="ECO:0000313" key="4">
    <source>
        <dbReference type="EMBL" id="GAA2129855.1"/>
    </source>
</evidence>
<name>A0ABP5KEM8_9ACTN</name>
<dbReference type="InterPro" id="IPR025048">
    <property type="entry name" value="DUF3987"/>
</dbReference>
<dbReference type="EMBL" id="BAAANT010000001">
    <property type="protein sequence ID" value="GAA2129855.1"/>
    <property type="molecule type" value="Genomic_DNA"/>
</dbReference>
<sequence>MTAEQAVIGSALLDPAGVPALAELLGDPGVFYRPAHETIWRTITRMSASGRPVDPLLLADVLRASGELLKVGGPGYLHTCIEATPTAANGDYYAELVRSAAERRRINTATSRLAHLAGDQHADLADVRTMALAALTDLASGDTWPDPVPLGSHGALPTFPVAALPNWVRAYVEAVAEFTQTPPDMAATMALAALATAAGGRVNVEIRPGWREQTNLYMVCAMPPASRKSDVFAFMTAPIYRVEDEMRAKAKPQIIEAETAKETAEAEIEALMAKARKNPDLDRAHLIAEITGARMVAEQIEVPPTPRLTLSGDITPETVTHHLAVHRCLAALSPEGDLFDIISGRYSSKPNLGVFLQAHKGERLQTDRITREQPTVDKPALTIGVTPQPAVLQELGAAPGARDRGLLARFLYSLPPSNLGYRKTRTTPVPVAVAAAYDGRLADLLRDLVALDEPVTVLLSEAADLAVEKLQAKVELQLRPDEPLAHIKDWAGKLVGHTVRIAGLLHLAEHVGGDWRDPIAAKTVERAAQIAEYYTAHTLAVFDLIAADPATEDAHALLQWLQRPKQDGTHRAHIKAHDAVASSRRFKKVADVEPALNLLEQHGYLRTDQPAATGQRGRPQALTYRVHPSLSTPVDGPEAR</sequence>
<dbReference type="Gene3D" id="1.10.860.10">
    <property type="entry name" value="DNAb Helicase, Chain A"/>
    <property type="match status" value="1"/>
</dbReference>
<dbReference type="SUPFAM" id="SSF48024">
    <property type="entry name" value="N-terminal domain of DnaB helicase"/>
    <property type="match status" value="1"/>
</dbReference>
<dbReference type="InterPro" id="IPR016136">
    <property type="entry name" value="DNA_helicase_N/primase_C"/>
</dbReference>
<keyword evidence="5" id="KW-1185">Reference proteome</keyword>
<keyword evidence="2" id="KW-0238">DNA-binding</keyword>
<dbReference type="InterPro" id="IPR007693">
    <property type="entry name" value="DNA_helicase_DnaB-like_N"/>
</dbReference>
<accession>A0ABP5KEM8</accession>
<dbReference type="InterPro" id="IPR036185">
    <property type="entry name" value="DNA_heli_DnaB-like_N_sf"/>
</dbReference>
<evidence type="ECO:0000259" key="3">
    <source>
        <dbReference type="Pfam" id="PF00772"/>
    </source>
</evidence>
<gene>
    <name evidence="4" type="ORF">GCM10009760_01580</name>
</gene>
<dbReference type="PANTHER" id="PTHR30153">
    <property type="entry name" value="REPLICATIVE DNA HELICASE DNAB"/>
    <property type="match status" value="1"/>
</dbReference>
<organism evidence="4 5">
    <name type="scientific">Kitasatospora kazusensis</name>
    <dbReference type="NCBI Taxonomy" id="407974"/>
    <lineage>
        <taxon>Bacteria</taxon>
        <taxon>Bacillati</taxon>
        <taxon>Actinomycetota</taxon>
        <taxon>Actinomycetes</taxon>
        <taxon>Kitasatosporales</taxon>
        <taxon>Streptomycetaceae</taxon>
        <taxon>Kitasatospora</taxon>
    </lineage>
</organism>
<evidence type="ECO:0000256" key="1">
    <source>
        <dbReference type="ARBA" id="ARBA00022705"/>
    </source>
</evidence>
<keyword evidence="1" id="KW-0235">DNA replication</keyword>
<reference evidence="5" key="1">
    <citation type="journal article" date="2019" name="Int. J. Syst. Evol. Microbiol.">
        <title>The Global Catalogue of Microorganisms (GCM) 10K type strain sequencing project: providing services to taxonomists for standard genome sequencing and annotation.</title>
        <authorList>
            <consortium name="The Broad Institute Genomics Platform"/>
            <consortium name="The Broad Institute Genome Sequencing Center for Infectious Disease"/>
            <person name="Wu L."/>
            <person name="Ma J."/>
        </authorList>
    </citation>
    <scope>NUCLEOTIDE SEQUENCE [LARGE SCALE GENOMIC DNA]</scope>
    <source>
        <strain evidence="5">JCM 14560</strain>
    </source>
</reference>